<evidence type="ECO:0000256" key="3">
    <source>
        <dbReference type="SAM" id="SignalP"/>
    </source>
</evidence>
<dbReference type="InterPro" id="IPR037460">
    <property type="entry name" value="SEST-like"/>
</dbReference>
<name>A0A8T4J283_9ACTN</name>
<sequence length="268" mass="27584">MKPQRWTAVAAAAAAFFGLTLTAGAAPASAQEAAPAYVALGDSYSSGVGAGDYDPDSGDCKRSANAYPQLWSAANAPSSFDFVACSGATTDDVLSGQLDALSDATGVVSISIGGNDVGFADTMTTCALNGEAACLERVAEARAYVTDTLPARLDGVYDAIKAKAPSAKVVVLGYPRFYQLEGSCNAGLSEASRAAINSAADDLSTVTQDRATSHGFSYGDLRPAFTGHEICSSDWWLHSVSVPDVGQSYHPTEEGQSGGYYTVMEGLV</sequence>
<gene>
    <name evidence="5" type="ORF">KDA82_25510</name>
</gene>
<evidence type="ECO:0000313" key="6">
    <source>
        <dbReference type="Proteomes" id="UP000675554"/>
    </source>
</evidence>
<dbReference type="GO" id="GO:0004806">
    <property type="term" value="F:triacylglycerol lipase activity"/>
    <property type="evidence" value="ECO:0007669"/>
    <property type="project" value="TreeGrafter"/>
</dbReference>
<comment type="caution">
    <text evidence="5">The sequence shown here is derived from an EMBL/GenBank/DDBJ whole genome shotgun (WGS) entry which is preliminary data.</text>
</comment>
<feature type="domain" description="SGNH hydrolase-type esterase" evidence="4">
    <location>
        <begin position="39"/>
        <end position="256"/>
    </location>
</feature>
<dbReference type="InterPro" id="IPR013830">
    <property type="entry name" value="SGNH_hydro"/>
</dbReference>
<keyword evidence="5" id="KW-0378">Hydrolase</keyword>
<evidence type="ECO:0000313" key="5">
    <source>
        <dbReference type="EMBL" id="MBR7676307.1"/>
    </source>
</evidence>
<protein>
    <submittedName>
        <fullName evidence="5">SGNH/GDSL hydrolase family protein</fullName>
    </submittedName>
</protein>
<evidence type="ECO:0000256" key="2">
    <source>
        <dbReference type="PIRSR" id="PIRSR637460-2"/>
    </source>
</evidence>
<dbReference type="GO" id="GO:0019433">
    <property type="term" value="P:triglyceride catabolic process"/>
    <property type="evidence" value="ECO:0007669"/>
    <property type="project" value="TreeGrafter"/>
</dbReference>
<dbReference type="Proteomes" id="UP000675554">
    <property type="component" value="Unassembled WGS sequence"/>
</dbReference>
<dbReference type="CDD" id="cd01823">
    <property type="entry name" value="SEST_like"/>
    <property type="match status" value="1"/>
</dbReference>
<keyword evidence="2" id="KW-1015">Disulfide bond</keyword>
<dbReference type="InterPro" id="IPR036514">
    <property type="entry name" value="SGNH_hydro_sf"/>
</dbReference>
<feature type="disulfide bond" evidence="2">
    <location>
        <begin position="60"/>
        <end position="85"/>
    </location>
</feature>
<evidence type="ECO:0000256" key="1">
    <source>
        <dbReference type="PIRSR" id="PIRSR637460-1"/>
    </source>
</evidence>
<dbReference type="Gene3D" id="3.40.50.1110">
    <property type="entry name" value="SGNH hydrolase"/>
    <property type="match status" value="1"/>
</dbReference>
<reference evidence="5" key="1">
    <citation type="submission" date="2021-04" db="EMBL/GenBank/DDBJ databases">
        <title>Sequencing of actinobacteria type strains.</title>
        <authorList>
            <person name="Nguyen G.-S."/>
            <person name="Wentzel A."/>
        </authorList>
    </citation>
    <scope>NUCLEOTIDE SEQUENCE</scope>
    <source>
        <strain evidence="5">DSM 42095</strain>
    </source>
</reference>
<dbReference type="PANTHER" id="PTHR37981">
    <property type="entry name" value="LIPASE 2"/>
    <property type="match status" value="1"/>
</dbReference>
<feature type="active site" description="Nucleophile" evidence="1">
    <location>
        <position position="43"/>
    </location>
</feature>
<feature type="signal peptide" evidence="3">
    <location>
        <begin position="1"/>
        <end position="25"/>
    </location>
</feature>
<dbReference type="PANTHER" id="PTHR37981:SF1">
    <property type="entry name" value="SGNH HYDROLASE-TYPE ESTERASE DOMAIN-CONTAINING PROTEIN"/>
    <property type="match status" value="1"/>
</dbReference>
<feature type="disulfide bond" evidence="2">
    <location>
        <begin position="184"/>
        <end position="231"/>
    </location>
</feature>
<feature type="active site" evidence="1">
    <location>
        <position position="250"/>
    </location>
</feature>
<evidence type="ECO:0000259" key="4">
    <source>
        <dbReference type="Pfam" id="PF13472"/>
    </source>
</evidence>
<feature type="disulfide bond" evidence="2">
    <location>
        <begin position="126"/>
        <end position="134"/>
    </location>
</feature>
<keyword evidence="3" id="KW-0732">Signal</keyword>
<dbReference type="EMBL" id="JAGSMN010000634">
    <property type="protein sequence ID" value="MBR7676307.1"/>
    <property type="molecule type" value="Genomic_DNA"/>
</dbReference>
<dbReference type="SUPFAM" id="SSF52266">
    <property type="entry name" value="SGNH hydrolase"/>
    <property type="match status" value="1"/>
</dbReference>
<feature type="chain" id="PRO_5035925370" evidence="3">
    <location>
        <begin position="26"/>
        <end position="268"/>
    </location>
</feature>
<organism evidence="5 6">
    <name type="scientific">Streptomyces daliensis</name>
    <dbReference type="NCBI Taxonomy" id="299421"/>
    <lineage>
        <taxon>Bacteria</taxon>
        <taxon>Bacillati</taxon>
        <taxon>Actinomycetota</taxon>
        <taxon>Actinomycetes</taxon>
        <taxon>Kitasatosporales</taxon>
        <taxon>Streptomycetaceae</taxon>
        <taxon>Streptomyces</taxon>
    </lineage>
</organism>
<accession>A0A8T4J283</accession>
<dbReference type="AlphaFoldDB" id="A0A8T4J283"/>
<dbReference type="Pfam" id="PF13472">
    <property type="entry name" value="Lipase_GDSL_2"/>
    <property type="match status" value="1"/>
</dbReference>
<keyword evidence="6" id="KW-1185">Reference proteome</keyword>
<proteinExistence type="predicted"/>